<dbReference type="EMBL" id="JAHUZE010000003">
    <property type="protein sequence ID" value="MBV7379689.1"/>
    <property type="molecule type" value="Genomic_DNA"/>
</dbReference>
<name>A0ABS6T355_9RHOB</name>
<keyword evidence="1" id="KW-0229">DNA integration</keyword>
<evidence type="ECO:0000313" key="5">
    <source>
        <dbReference type="Proteomes" id="UP000756530"/>
    </source>
</evidence>
<accession>A0ABS6T355</accession>
<keyword evidence="2" id="KW-0238">DNA-binding</keyword>
<protein>
    <recommendedName>
        <fullName evidence="3">Core-binding (CB) domain-containing protein</fullName>
    </recommendedName>
</protein>
<reference evidence="4 5" key="1">
    <citation type="submission" date="2021-05" db="EMBL/GenBank/DDBJ databases">
        <title>Culturable bacteria isolated from Daya Bay.</title>
        <authorList>
            <person name="Zheng W."/>
            <person name="Yu S."/>
            <person name="Huang Y."/>
        </authorList>
    </citation>
    <scope>NUCLEOTIDE SEQUENCE [LARGE SCALE GENOMIC DNA]</scope>
    <source>
        <strain evidence="4 5">DP4N28-5</strain>
    </source>
</reference>
<evidence type="ECO:0000259" key="3">
    <source>
        <dbReference type="PROSITE" id="PS51900"/>
    </source>
</evidence>
<sequence>MSKRLQLRYVRELKDGRFKYRRVLSGRLARVLRANEYTRALGRTEREVLANYSAIHSEFERLKELAERQSDIESPSEIEAWVASIFEANNLDLHSPGKTDDEQTARDAEADRVEVKYRPYASEDPRELMGHRDRAYVDALRGGWGNVDLPCTVNMAFDLYLKEKRKPDSFLQEKQEKRIGRVKAHLFDVIKVDLPLENVRKSHARKVRDRLIQGRAPGTVRRMINDLKAVFNFAIQEFEIEGKQNPFSKLEIPAPKVTSIDARSPLPDTLIQKIYEELDFGSLYFDVWTTSHHTGAIASEILGLKSKDVRETEAGLAISIEPNEIRGVKQIVRERTIR</sequence>
<gene>
    <name evidence="4" type="ORF">KJP28_12215</name>
</gene>
<keyword evidence="5" id="KW-1185">Reference proteome</keyword>
<dbReference type="Proteomes" id="UP000756530">
    <property type="component" value="Unassembled WGS sequence"/>
</dbReference>
<evidence type="ECO:0000313" key="4">
    <source>
        <dbReference type="EMBL" id="MBV7379689.1"/>
    </source>
</evidence>
<dbReference type="InterPro" id="IPR044068">
    <property type="entry name" value="CB"/>
</dbReference>
<comment type="caution">
    <text evidence="4">The sequence shown here is derived from an EMBL/GenBank/DDBJ whole genome shotgun (WGS) entry which is preliminary data.</text>
</comment>
<dbReference type="PROSITE" id="PS51900">
    <property type="entry name" value="CB"/>
    <property type="match status" value="1"/>
</dbReference>
<evidence type="ECO:0000256" key="1">
    <source>
        <dbReference type="ARBA" id="ARBA00022908"/>
    </source>
</evidence>
<dbReference type="RefSeq" id="WP_218392886.1">
    <property type="nucleotide sequence ID" value="NZ_JAHUZE010000003.1"/>
</dbReference>
<feature type="domain" description="Core-binding (CB)" evidence="3">
    <location>
        <begin position="161"/>
        <end position="235"/>
    </location>
</feature>
<evidence type="ECO:0000256" key="2">
    <source>
        <dbReference type="PROSITE-ProRule" id="PRU01248"/>
    </source>
</evidence>
<organism evidence="4 5">
    <name type="scientific">Maritimibacter dapengensis</name>
    <dbReference type="NCBI Taxonomy" id="2836868"/>
    <lineage>
        <taxon>Bacteria</taxon>
        <taxon>Pseudomonadati</taxon>
        <taxon>Pseudomonadota</taxon>
        <taxon>Alphaproteobacteria</taxon>
        <taxon>Rhodobacterales</taxon>
        <taxon>Roseobacteraceae</taxon>
        <taxon>Maritimibacter</taxon>
    </lineage>
</organism>
<proteinExistence type="predicted"/>